<keyword evidence="2" id="KW-1003">Cell membrane</keyword>
<comment type="subcellular location">
    <subcellularLocation>
        <location evidence="1">Cell membrane</location>
        <topology evidence="1">Multi-pass membrane protein</topology>
    </subcellularLocation>
</comment>
<feature type="transmembrane region" description="Helical" evidence="8">
    <location>
        <begin position="73"/>
        <end position="91"/>
    </location>
</feature>
<evidence type="ECO:0000256" key="7">
    <source>
        <dbReference type="ARBA" id="ARBA00023136"/>
    </source>
</evidence>
<reference evidence="9" key="1">
    <citation type="submission" date="2020-01" db="EMBL/GenBank/DDBJ databases">
        <authorList>
            <person name="Meier V. D."/>
            <person name="Meier V D."/>
        </authorList>
    </citation>
    <scope>NUCLEOTIDE SEQUENCE</scope>
    <source>
        <strain evidence="9">HLG_WM_MAG_03</strain>
    </source>
</reference>
<dbReference type="GO" id="GO:0005886">
    <property type="term" value="C:plasma membrane"/>
    <property type="evidence" value="ECO:0007669"/>
    <property type="project" value="UniProtKB-SubCell"/>
</dbReference>
<name>A0A6S6SYE8_9BACT</name>
<evidence type="ECO:0000256" key="4">
    <source>
        <dbReference type="ARBA" id="ARBA00022692"/>
    </source>
</evidence>
<evidence type="ECO:0000313" key="9">
    <source>
        <dbReference type="EMBL" id="CAA6813540.1"/>
    </source>
</evidence>
<evidence type="ECO:0000256" key="2">
    <source>
        <dbReference type="ARBA" id="ARBA00022475"/>
    </source>
</evidence>
<dbReference type="Pfam" id="PF09721">
    <property type="entry name" value="Exosortase_EpsH"/>
    <property type="match status" value="1"/>
</dbReference>
<dbReference type="AlphaFoldDB" id="A0A6S6SYE8"/>
<organism evidence="9">
    <name type="scientific">uncultured Sulfurovum sp</name>
    <dbReference type="NCBI Taxonomy" id="269237"/>
    <lineage>
        <taxon>Bacteria</taxon>
        <taxon>Pseudomonadati</taxon>
        <taxon>Campylobacterota</taxon>
        <taxon>Epsilonproteobacteria</taxon>
        <taxon>Campylobacterales</taxon>
        <taxon>Sulfurovaceae</taxon>
        <taxon>Sulfurovum</taxon>
        <taxon>environmental samples</taxon>
    </lineage>
</organism>
<evidence type="ECO:0000256" key="8">
    <source>
        <dbReference type="SAM" id="Phobius"/>
    </source>
</evidence>
<dbReference type="InterPro" id="IPR026392">
    <property type="entry name" value="Exo/Archaeosortase_dom"/>
</dbReference>
<keyword evidence="5" id="KW-0378">Hydrolase</keyword>
<dbReference type="InterPro" id="IPR019127">
    <property type="entry name" value="Exosortase"/>
</dbReference>
<evidence type="ECO:0000256" key="6">
    <source>
        <dbReference type="ARBA" id="ARBA00022989"/>
    </source>
</evidence>
<keyword evidence="3" id="KW-0645">Protease</keyword>
<proteinExistence type="predicted"/>
<dbReference type="NCBIfam" id="TIGR04178">
    <property type="entry name" value="exo_archaeo"/>
    <property type="match status" value="1"/>
</dbReference>
<feature type="transmembrane region" description="Helical" evidence="8">
    <location>
        <begin position="98"/>
        <end position="120"/>
    </location>
</feature>
<sequence>MKKFLLSYWTGIILLFALFYWEYSPISAIINNYQTNLTSLLTSYTLEEGMMEAHRIFITEHYALVIEKACNGMVPYLFFIASILAFPSTIMHKIKWVIMGYLFISAMNVFRIWFVTQFVLQSKNNFSLAHDYIGNGFLILTGLILFTSFIKTRNKTLSTKTEVLEVKQPIAIRV</sequence>
<dbReference type="GO" id="GO:0006508">
    <property type="term" value="P:proteolysis"/>
    <property type="evidence" value="ECO:0007669"/>
    <property type="project" value="UniProtKB-KW"/>
</dbReference>
<dbReference type="EMBL" id="CACVAR010000229">
    <property type="protein sequence ID" value="CAA6813540.1"/>
    <property type="molecule type" value="Genomic_DNA"/>
</dbReference>
<keyword evidence="7 8" id="KW-0472">Membrane</keyword>
<keyword evidence="4 8" id="KW-0812">Transmembrane</keyword>
<evidence type="ECO:0000256" key="1">
    <source>
        <dbReference type="ARBA" id="ARBA00004651"/>
    </source>
</evidence>
<gene>
    <name evidence="9" type="ORF">HELGO_WM17167</name>
</gene>
<dbReference type="GO" id="GO:0008233">
    <property type="term" value="F:peptidase activity"/>
    <property type="evidence" value="ECO:0007669"/>
    <property type="project" value="UniProtKB-KW"/>
</dbReference>
<accession>A0A6S6SYE8</accession>
<evidence type="ECO:0008006" key="10">
    <source>
        <dbReference type="Google" id="ProtNLM"/>
    </source>
</evidence>
<protein>
    <recommendedName>
        <fullName evidence="10">Exosortase/archaeosortase family protein</fullName>
    </recommendedName>
</protein>
<evidence type="ECO:0000256" key="3">
    <source>
        <dbReference type="ARBA" id="ARBA00022670"/>
    </source>
</evidence>
<feature type="transmembrane region" description="Helical" evidence="8">
    <location>
        <begin position="5"/>
        <end position="23"/>
    </location>
</feature>
<evidence type="ECO:0000256" key="5">
    <source>
        <dbReference type="ARBA" id="ARBA00022801"/>
    </source>
</evidence>
<feature type="transmembrane region" description="Helical" evidence="8">
    <location>
        <begin position="132"/>
        <end position="150"/>
    </location>
</feature>
<keyword evidence="6 8" id="KW-1133">Transmembrane helix</keyword>